<feature type="non-terminal residue" evidence="2">
    <location>
        <position position="1"/>
    </location>
</feature>
<gene>
    <name evidence="2" type="ORF">ALEPTO_LOCUS12745</name>
</gene>
<feature type="non-terminal residue" evidence="2">
    <location>
        <position position="215"/>
    </location>
</feature>
<reference evidence="2" key="1">
    <citation type="submission" date="2021-06" db="EMBL/GenBank/DDBJ databases">
        <authorList>
            <person name="Kallberg Y."/>
            <person name="Tangrot J."/>
            <person name="Rosling A."/>
        </authorList>
    </citation>
    <scope>NUCLEOTIDE SEQUENCE</scope>
    <source>
        <strain evidence="2">FL130A</strain>
    </source>
</reference>
<name>A0A9N9IHQ9_9GLOM</name>
<dbReference type="AlphaFoldDB" id="A0A9N9IHQ9"/>
<feature type="compositionally biased region" description="Polar residues" evidence="1">
    <location>
        <begin position="71"/>
        <end position="82"/>
    </location>
</feature>
<feature type="region of interest" description="Disordered" evidence="1">
    <location>
        <begin position="63"/>
        <end position="82"/>
    </location>
</feature>
<proteinExistence type="predicted"/>
<evidence type="ECO:0000256" key="1">
    <source>
        <dbReference type="SAM" id="MobiDB-lite"/>
    </source>
</evidence>
<protein>
    <submittedName>
        <fullName evidence="2">5914_t:CDS:1</fullName>
    </submittedName>
</protein>
<evidence type="ECO:0000313" key="2">
    <source>
        <dbReference type="EMBL" id="CAG8734553.1"/>
    </source>
</evidence>
<keyword evidence="3" id="KW-1185">Reference proteome</keyword>
<organism evidence="2 3">
    <name type="scientific">Ambispora leptoticha</name>
    <dbReference type="NCBI Taxonomy" id="144679"/>
    <lineage>
        <taxon>Eukaryota</taxon>
        <taxon>Fungi</taxon>
        <taxon>Fungi incertae sedis</taxon>
        <taxon>Mucoromycota</taxon>
        <taxon>Glomeromycotina</taxon>
        <taxon>Glomeromycetes</taxon>
        <taxon>Archaeosporales</taxon>
        <taxon>Ambisporaceae</taxon>
        <taxon>Ambispora</taxon>
    </lineage>
</organism>
<comment type="caution">
    <text evidence="2">The sequence shown here is derived from an EMBL/GenBank/DDBJ whole genome shotgun (WGS) entry which is preliminary data.</text>
</comment>
<dbReference type="OrthoDB" id="196858at2759"/>
<evidence type="ECO:0000313" key="3">
    <source>
        <dbReference type="Proteomes" id="UP000789508"/>
    </source>
</evidence>
<sequence length="215" mass="24034">IGNGVTDIKTSKTMYPNGFDVSVAPEGLKIELLAPRYTDIRVTVPDELHLETVNIRITKNPIRDYSLDSPAPSSTDGSEDNNMLSMREIDTSDSADSNKDSEIYEKDNFQLKHLKAVVTDPKVTITDRISQPSEESPKLGPQRLIEERSIFVNKLAMTIDSQGSSRQLPSYPSNNITYSISQTVSTAPPFYILPKFSDLLNVYDAYSEWYHGHDG</sequence>
<dbReference type="EMBL" id="CAJVPS010032134">
    <property type="protein sequence ID" value="CAG8734553.1"/>
    <property type="molecule type" value="Genomic_DNA"/>
</dbReference>
<accession>A0A9N9IHQ9</accession>
<dbReference type="Proteomes" id="UP000789508">
    <property type="component" value="Unassembled WGS sequence"/>
</dbReference>